<keyword evidence="1" id="KW-0547">Nucleotide-binding</keyword>
<evidence type="ECO:0000256" key="2">
    <source>
        <dbReference type="ARBA" id="ARBA00022840"/>
    </source>
</evidence>
<feature type="non-terminal residue" evidence="5">
    <location>
        <position position="232"/>
    </location>
</feature>
<sequence length="232" mass="25455">MSAVAIPTGQKLQLGQLLIEHGALTEEQLSDALARQKTDGNRLLLGEVLVQEGFCTEEQIMEALAKAYGVPFAKVSPKITDPRIVEVLPREFLEKHTVLPLFKVRNRLSLAVNEPANVFLFEEVARLTECEVLVVCASGKDIKATLETHLPAANVFVIDDIIDEGDAGELSLIEERIDDIGDLEAAAEGSPIIKLVNYLIYSAVREGASDIHVEPDDNSLRIRLRVDGALYE</sequence>
<dbReference type="Pfam" id="PF05157">
    <property type="entry name" value="MshEN"/>
    <property type="match status" value="1"/>
</dbReference>
<dbReference type="Gene3D" id="3.30.300.160">
    <property type="entry name" value="Type II secretion system, protein E, N-terminal domain"/>
    <property type="match status" value="1"/>
</dbReference>
<evidence type="ECO:0000259" key="4">
    <source>
        <dbReference type="Pfam" id="PF05157"/>
    </source>
</evidence>
<feature type="domain" description="Type II secretion system protein GspE N-terminal" evidence="4">
    <location>
        <begin position="68"/>
        <end position="149"/>
    </location>
</feature>
<evidence type="ECO:0000313" key="5">
    <source>
        <dbReference type="EMBL" id="KKK59804.1"/>
    </source>
</evidence>
<dbReference type="InterPro" id="IPR001482">
    <property type="entry name" value="T2SS/T4SS_dom"/>
</dbReference>
<dbReference type="PANTHER" id="PTHR30258">
    <property type="entry name" value="TYPE II SECRETION SYSTEM PROTEIN GSPE-RELATED"/>
    <property type="match status" value="1"/>
</dbReference>
<reference evidence="5" key="1">
    <citation type="journal article" date="2015" name="Nature">
        <title>Complex archaea that bridge the gap between prokaryotes and eukaryotes.</title>
        <authorList>
            <person name="Spang A."/>
            <person name="Saw J.H."/>
            <person name="Jorgensen S.L."/>
            <person name="Zaremba-Niedzwiedzka K."/>
            <person name="Martijn J."/>
            <person name="Lind A.E."/>
            <person name="van Eijk R."/>
            <person name="Schleper C."/>
            <person name="Guy L."/>
            <person name="Ettema T.J."/>
        </authorList>
    </citation>
    <scope>NUCLEOTIDE SEQUENCE</scope>
</reference>
<dbReference type="SUPFAM" id="SSF160246">
    <property type="entry name" value="EspE N-terminal domain-like"/>
    <property type="match status" value="1"/>
</dbReference>
<dbReference type="InterPro" id="IPR037257">
    <property type="entry name" value="T2SS_E_N_sf"/>
</dbReference>
<proteinExistence type="predicted"/>
<organism evidence="5">
    <name type="scientific">marine sediment metagenome</name>
    <dbReference type="NCBI Taxonomy" id="412755"/>
    <lineage>
        <taxon>unclassified sequences</taxon>
        <taxon>metagenomes</taxon>
        <taxon>ecological metagenomes</taxon>
    </lineage>
</organism>
<dbReference type="GO" id="GO:0016887">
    <property type="term" value="F:ATP hydrolysis activity"/>
    <property type="evidence" value="ECO:0007669"/>
    <property type="project" value="TreeGrafter"/>
</dbReference>
<dbReference type="PANTHER" id="PTHR30258:SF1">
    <property type="entry name" value="PROTEIN TRANSPORT PROTEIN HOFB HOMOLOG"/>
    <property type="match status" value="1"/>
</dbReference>
<protein>
    <submittedName>
        <fullName evidence="5">Uncharacterized protein</fullName>
    </submittedName>
</protein>
<dbReference type="GO" id="GO:0005524">
    <property type="term" value="F:ATP binding"/>
    <property type="evidence" value="ECO:0007669"/>
    <property type="project" value="UniProtKB-KW"/>
</dbReference>
<evidence type="ECO:0000259" key="3">
    <source>
        <dbReference type="Pfam" id="PF00437"/>
    </source>
</evidence>
<keyword evidence="2" id="KW-0067">ATP-binding</keyword>
<comment type="caution">
    <text evidence="5">The sequence shown here is derived from an EMBL/GenBank/DDBJ whole genome shotgun (WGS) entry which is preliminary data.</text>
</comment>
<name>A0A0F8Z0A6_9ZZZZ</name>
<feature type="domain" description="Bacterial type II secretion system protein E" evidence="3">
    <location>
        <begin position="187"/>
        <end position="232"/>
    </location>
</feature>
<dbReference type="InterPro" id="IPR007831">
    <property type="entry name" value="T2SS_GspE_N"/>
</dbReference>
<dbReference type="EMBL" id="LAZR01063283">
    <property type="protein sequence ID" value="KKK59804.1"/>
    <property type="molecule type" value="Genomic_DNA"/>
</dbReference>
<gene>
    <name evidence="5" type="ORF">LCGC14_3030690</name>
</gene>
<evidence type="ECO:0000256" key="1">
    <source>
        <dbReference type="ARBA" id="ARBA00022741"/>
    </source>
</evidence>
<dbReference type="GO" id="GO:0005886">
    <property type="term" value="C:plasma membrane"/>
    <property type="evidence" value="ECO:0007669"/>
    <property type="project" value="TreeGrafter"/>
</dbReference>
<accession>A0A0F8Z0A6</accession>
<dbReference type="Gene3D" id="3.30.450.90">
    <property type="match status" value="1"/>
</dbReference>
<dbReference type="Pfam" id="PF00437">
    <property type="entry name" value="T2SSE"/>
    <property type="match status" value="1"/>
</dbReference>
<dbReference type="AlphaFoldDB" id="A0A0F8Z0A6"/>